<accession>A0A7K4QE01</accession>
<evidence type="ECO:0000256" key="1">
    <source>
        <dbReference type="SAM" id="MobiDB-lite"/>
    </source>
</evidence>
<feature type="compositionally biased region" description="Polar residues" evidence="1">
    <location>
        <begin position="105"/>
        <end position="121"/>
    </location>
</feature>
<evidence type="ECO:0000256" key="2">
    <source>
        <dbReference type="SAM" id="Phobius"/>
    </source>
</evidence>
<evidence type="ECO:0000313" key="4">
    <source>
        <dbReference type="Proteomes" id="UP000556200"/>
    </source>
</evidence>
<reference evidence="3 4" key="1">
    <citation type="submission" date="2019-09" db="EMBL/GenBank/DDBJ databases">
        <title>Bird 10,000 Genomes (B10K) Project - Family phase.</title>
        <authorList>
            <person name="Zhang G."/>
        </authorList>
    </citation>
    <scope>NUCLEOTIDE SEQUENCE [LARGE SCALE GENOMIC DNA]</scope>
    <source>
        <strain evidence="3">B10K-DU-004-15</strain>
        <tissue evidence="3">Mixed tissue sample</tissue>
    </source>
</reference>
<dbReference type="PANTHER" id="PTHR16015:SF0">
    <property type="entry name" value="TRANSMEMBRANE PROTEIN 51"/>
    <property type="match status" value="1"/>
</dbReference>
<evidence type="ECO:0000313" key="3">
    <source>
        <dbReference type="EMBL" id="NWQ59199.1"/>
    </source>
</evidence>
<keyword evidence="2" id="KW-0472">Membrane</keyword>
<organism evidence="3 4">
    <name type="scientific">Neopipo cinnamomea</name>
    <dbReference type="NCBI Taxonomy" id="456388"/>
    <lineage>
        <taxon>Eukaryota</taxon>
        <taxon>Metazoa</taxon>
        <taxon>Chordata</taxon>
        <taxon>Craniata</taxon>
        <taxon>Vertebrata</taxon>
        <taxon>Euteleostomi</taxon>
        <taxon>Archelosauria</taxon>
        <taxon>Archosauria</taxon>
        <taxon>Dinosauria</taxon>
        <taxon>Saurischia</taxon>
        <taxon>Theropoda</taxon>
        <taxon>Coelurosauria</taxon>
        <taxon>Aves</taxon>
        <taxon>Neognathae</taxon>
        <taxon>Neoaves</taxon>
        <taxon>Telluraves</taxon>
        <taxon>Australaves</taxon>
        <taxon>Passeriformes</taxon>
        <taxon>Tyrannidae</taxon>
        <taxon>Neopipo</taxon>
    </lineage>
</organism>
<dbReference type="AlphaFoldDB" id="A0A7K4QE01"/>
<feature type="non-terminal residue" evidence="3">
    <location>
        <position position="258"/>
    </location>
</feature>
<feature type="compositionally biased region" description="Polar residues" evidence="1">
    <location>
        <begin position="168"/>
        <end position="178"/>
    </location>
</feature>
<protein>
    <submittedName>
        <fullName evidence="3">TMM51 protein</fullName>
    </submittedName>
</protein>
<proteinExistence type="predicted"/>
<feature type="non-terminal residue" evidence="3">
    <location>
        <position position="1"/>
    </location>
</feature>
<feature type="transmembrane region" description="Helical" evidence="2">
    <location>
        <begin position="12"/>
        <end position="33"/>
    </location>
</feature>
<gene>
    <name evidence="3" type="primary">Tmem51</name>
    <name evidence="3" type="ORF">NEOCIN_R05719</name>
</gene>
<feature type="transmembrane region" description="Helical" evidence="2">
    <location>
        <begin position="67"/>
        <end position="87"/>
    </location>
</feature>
<dbReference type="InterPro" id="IPR029265">
    <property type="entry name" value="TMEM51"/>
</dbReference>
<keyword evidence="2" id="KW-0812">Transmembrane</keyword>
<dbReference type="Proteomes" id="UP000556200">
    <property type="component" value="Unassembled WGS sequence"/>
</dbReference>
<feature type="region of interest" description="Disordered" evidence="1">
    <location>
        <begin position="231"/>
        <end position="258"/>
    </location>
</feature>
<sequence>MAQSRANGSHYALTAIGLGMLVLGIIMAVWNLVPGFGPPEKPATHAGNSSKPDRGSGGILKSKTFSVAYVLVGAGLLLLLLSICLNIRDKKRQSEDIAIAHVQRQVSVEPSQQEDSLNSFPSSQEEDEDVSSQYYVPSYEEVMNTGYSEPRDSDRSNRLSVSLPSYESLTGLDESSQAPGAAGTEPGTERQPSRPSSRLSKRLKPLKVRRIKSEKLHLKDIRLNLDQGNSTVPITIEPLTPPPKYEEIQEKAPVSQQM</sequence>
<feature type="region of interest" description="Disordered" evidence="1">
    <location>
        <begin position="105"/>
        <end position="131"/>
    </location>
</feature>
<feature type="region of interest" description="Disordered" evidence="1">
    <location>
        <begin position="168"/>
        <end position="205"/>
    </location>
</feature>
<dbReference type="EMBL" id="VYZA01000005">
    <property type="protein sequence ID" value="NWQ59199.1"/>
    <property type="molecule type" value="Genomic_DNA"/>
</dbReference>
<dbReference type="PANTHER" id="PTHR16015">
    <property type="entry name" value="TRANSMEMBRANE PROTEIN 51"/>
    <property type="match status" value="1"/>
</dbReference>
<name>A0A7K4QE01_9TYRA</name>
<comment type="caution">
    <text evidence="3">The sequence shown here is derived from an EMBL/GenBank/DDBJ whole genome shotgun (WGS) entry which is preliminary data.</text>
</comment>
<keyword evidence="4" id="KW-1185">Reference proteome</keyword>
<dbReference type="Pfam" id="PF15345">
    <property type="entry name" value="TMEM51"/>
    <property type="match status" value="1"/>
</dbReference>
<keyword evidence="2" id="KW-1133">Transmembrane helix</keyword>